<reference evidence="2" key="1">
    <citation type="submission" date="2017-03" db="EMBL/GenBank/DDBJ databases">
        <title>Phytopthora megakarya and P. palmivora, two closely related causual agents of cacao black pod achieved similar genome size and gene model numbers by different mechanisms.</title>
        <authorList>
            <person name="Ali S."/>
            <person name="Shao J."/>
            <person name="Larry D.J."/>
            <person name="Kronmiller B."/>
            <person name="Shen D."/>
            <person name="Strem M.D."/>
            <person name="Melnick R.L."/>
            <person name="Guiltinan M.J."/>
            <person name="Tyler B.M."/>
            <person name="Meinhardt L.W."/>
            <person name="Bailey B.A."/>
        </authorList>
    </citation>
    <scope>NUCLEOTIDE SEQUENCE [LARGE SCALE GENOMIC DNA]</scope>
    <source>
        <strain evidence="2">zdho120</strain>
    </source>
</reference>
<organism evidence="1 2">
    <name type="scientific">Phytophthora megakarya</name>
    <dbReference type="NCBI Taxonomy" id="4795"/>
    <lineage>
        <taxon>Eukaryota</taxon>
        <taxon>Sar</taxon>
        <taxon>Stramenopiles</taxon>
        <taxon>Oomycota</taxon>
        <taxon>Peronosporomycetes</taxon>
        <taxon>Peronosporales</taxon>
        <taxon>Peronosporaceae</taxon>
        <taxon>Phytophthora</taxon>
    </lineage>
</organism>
<dbReference type="EMBL" id="NBNE01001337">
    <property type="protein sequence ID" value="OWZ14446.1"/>
    <property type="molecule type" value="Genomic_DNA"/>
</dbReference>
<evidence type="ECO:0000313" key="2">
    <source>
        <dbReference type="Proteomes" id="UP000198211"/>
    </source>
</evidence>
<name>A0A225W9M7_9STRA</name>
<dbReference type="AlphaFoldDB" id="A0A225W9M7"/>
<sequence>MCGSKRSGCRMKIKLSAVDKNRLNWRWAVGHHKSGSVEHNHLPSRDVRIHAAHRQRAAKDASSAPVSNTQDRVRAQPAAGIAVAYIHASLLATDNDSLVIPKDFSNVKNAIHSFIATYYDAVNADTEAEFESQRKLLASKSQVLATYLDLHWWKYKERVVRCWTMRYRHFGYQVTFQVEGTHAKCKRWLQISRGSLLTVF</sequence>
<gene>
    <name evidence="1" type="ORF">PHMEG_00012080</name>
</gene>
<protein>
    <submittedName>
        <fullName evidence="1">Uncharacterized protein</fullName>
    </submittedName>
</protein>
<keyword evidence="2" id="KW-1185">Reference proteome</keyword>
<dbReference type="OrthoDB" id="127842at2759"/>
<comment type="caution">
    <text evidence="1">The sequence shown here is derived from an EMBL/GenBank/DDBJ whole genome shotgun (WGS) entry which is preliminary data.</text>
</comment>
<dbReference type="Proteomes" id="UP000198211">
    <property type="component" value="Unassembled WGS sequence"/>
</dbReference>
<proteinExistence type="predicted"/>
<accession>A0A225W9M7</accession>
<evidence type="ECO:0000313" key="1">
    <source>
        <dbReference type="EMBL" id="OWZ14446.1"/>
    </source>
</evidence>